<dbReference type="Gene3D" id="1.10.10.10">
    <property type="entry name" value="Winged helix-like DNA-binding domain superfamily/Winged helix DNA-binding domain"/>
    <property type="match status" value="1"/>
</dbReference>
<reference evidence="6" key="2">
    <citation type="submission" date="2015-01" db="EMBL/GenBank/DDBJ databases">
        <title>Complete genome sequence of Methylobacterium aquaticum strain 22A.</title>
        <authorList>
            <person name="Tani A."/>
            <person name="Ogura Y."/>
            <person name="Hayashi T."/>
        </authorList>
    </citation>
    <scope>NUCLEOTIDE SEQUENCE [LARGE SCALE GENOMIC DNA]</scope>
    <source>
        <strain evidence="6">MA-22A</strain>
        <plasmid evidence="6">Plasmid pMaq22A_2p DNA</plasmid>
    </source>
</reference>
<reference evidence="5 6" key="1">
    <citation type="journal article" date="2015" name="Genome Announc.">
        <title>Complete Genome Sequence of Methylobacterium aquaticum Strain 22A, Isolated from Racomitrium japonicum Moss.</title>
        <authorList>
            <person name="Tani A."/>
            <person name="Ogura Y."/>
            <person name="Hayashi T."/>
            <person name="Kimbara K."/>
        </authorList>
    </citation>
    <scope>NUCLEOTIDE SEQUENCE [LARGE SCALE GENOMIC DNA]</scope>
    <source>
        <strain evidence="5 6">MA-22A</strain>
        <plasmid evidence="6">Plasmid pMaq22A_2p DNA</plasmid>
    </source>
</reference>
<dbReference type="GO" id="GO:0006355">
    <property type="term" value="P:regulation of DNA-templated transcription"/>
    <property type="evidence" value="ECO:0007669"/>
    <property type="project" value="InterPro"/>
</dbReference>
<dbReference type="InterPro" id="IPR036693">
    <property type="entry name" value="TF_LuxR_autoind-bd_dom_sf"/>
</dbReference>
<sequence length="242" mass="26769">MTRKTLDTTLAFLRALDRTASPDDVGNLLRRELSDYGVEYILAGMIPSPGASAGRQFGHILLDGMPKPWLKRYASRGYIYRDATVRRLFVDQEPFTWSSALEWHSDDPTAVRIMHEAADHGAREGLTIPLLTLDAKLAACSLSGHRLDVPPDKIGTVQLITTYAATRLLLLRGTEVAEVHLTDREREVMQWAADGKTAWETGEILGISSKGVEHHLGVARKKLRAINTVQAVANALRQGLIH</sequence>
<dbReference type="Pfam" id="PF03472">
    <property type="entry name" value="Autoind_bind"/>
    <property type="match status" value="1"/>
</dbReference>
<keyword evidence="5" id="KW-0614">Plasmid</keyword>
<dbReference type="SMART" id="SM00421">
    <property type="entry name" value="HTH_LUXR"/>
    <property type="match status" value="1"/>
</dbReference>
<evidence type="ECO:0000313" key="5">
    <source>
        <dbReference type="EMBL" id="BAQ49834.1"/>
    </source>
</evidence>
<keyword evidence="1" id="KW-0805">Transcription regulation</keyword>
<dbReference type="Gene3D" id="3.30.450.80">
    <property type="entry name" value="Transcription factor LuxR-like, autoinducer-binding domain"/>
    <property type="match status" value="1"/>
</dbReference>
<organism evidence="5 6">
    <name type="scientific">Methylobacterium aquaticum</name>
    <dbReference type="NCBI Taxonomy" id="270351"/>
    <lineage>
        <taxon>Bacteria</taxon>
        <taxon>Pseudomonadati</taxon>
        <taxon>Pseudomonadota</taxon>
        <taxon>Alphaproteobacteria</taxon>
        <taxon>Hyphomicrobiales</taxon>
        <taxon>Methylobacteriaceae</taxon>
        <taxon>Methylobacterium</taxon>
    </lineage>
</organism>
<evidence type="ECO:0000313" key="6">
    <source>
        <dbReference type="Proteomes" id="UP000061432"/>
    </source>
</evidence>
<evidence type="ECO:0000259" key="4">
    <source>
        <dbReference type="PROSITE" id="PS50043"/>
    </source>
</evidence>
<gene>
    <name evidence="5" type="ORF">Maq22A_2p40140</name>
</gene>
<dbReference type="Pfam" id="PF00196">
    <property type="entry name" value="GerE"/>
    <property type="match status" value="1"/>
</dbReference>
<dbReference type="PRINTS" id="PR00038">
    <property type="entry name" value="HTHLUXR"/>
</dbReference>
<dbReference type="GO" id="GO:0003677">
    <property type="term" value="F:DNA binding"/>
    <property type="evidence" value="ECO:0007669"/>
    <property type="project" value="UniProtKB-KW"/>
</dbReference>
<dbReference type="CDD" id="cd06170">
    <property type="entry name" value="LuxR_C_like"/>
    <property type="match status" value="1"/>
</dbReference>
<keyword evidence="2" id="KW-0238">DNA-binding</keyword>
<dbReference type="AlphaFoldDB" id="A0A0C6FW75"/>
<dbReference type="InterPro" id="IPR036388">
    <property type="entry name" value="WH-like_DNA-bd_sf"/>
</dbReference>
<dbReference type="PANTHER" id="PTHR44688:SF16">
    <property type="entry name" value="DNA-BINDING TRANSCRIPTIONAL ACTIVATOR DEVR_DOSR"/>
    <property type="match status" value="1"/>
</dbReference>
<dbReference type="KEGG" id="maqu:Maq22A_2p40140"/>
<dbReference type="RefSeq" id="WP_060850971.1">
    <property type="nucleotide sequence ID" value="NZ_AP014706.1"/>
</dbReference>
<feature type="domain" description="HTH luxR-type" evidence="4">
    <location>
        <begin position="174"/>
        <end position="239"/>
    </location>
</feature>
<dbReference type="SUPFAM" id="SSF75516">
    <property type="entry name" value="Pheromone-binding domain of LuxR-like quorum-sensing transcription factors"/>
    <property type="match status" value="1"/>
</dbReference>
<dbReference type="Proteomes" id="UP000061432">
    <property type="component" value="Plasmid pMaq22A_2p"/>
</dbReference>
<accession>A0A0C6FW75</accession>
<evidence type="ECO:0000256" key="3">
    <source>
        <dbReference type="ARBA" id="ARBA00023163"/>
    </source>
</evidence>
<dbReference type="EMBL" id="AP014706">
    <property type="protein sequence ID" value="BAQ49834.1"/>
    <property type="molecule type" value="Genomic_DNA"/>
</dbReference>
<dbReference type="PROSITE" id="PS50043">
    <property type="entry name" value="HTH_LUXR_2"/>
    <property type="match status" value="1"/>
</dbReference>
<protein>
    <submittedName>
        <fullName evidence="5">Autoinducer-binding protein</fullName>
    </submittedName>
</protein>
<evidence type="ECO:0000256" key="2">
    <source>
        <dbReference type="ARBA" id="ARBA00023125"/>
    </source>
</evidence>
<proteinExistence type="predicted"/>
<name>A0A0C6FW75_9HYPH</name>
<dbReference type="OrthoDB" id="3170288at2"/>
<keyword evidence="3" id="KW-0804">Transcription</keyword>
<dbReference type="InterPro" id="IPR000792">
    <property type="entry name" value="Tscrpt_reg_LuxR_C"/>
</dbReference>
<dbReference type="SUPFAM" id="SSF46894">
    <property type="entry name" value="C-terminal effector domain of the bipartite response regulators"/>
    <property type="match status" value="1"/>
</dbReference>
<dbReference type="InterPro" id="IPR005143">
    <property type="entry name" value="TF_LuxR_autoind-bd_dom"/>
</dbReference>
<dbReference type="PANTHER" id="PTHR44688">
    <property type="entry name" value="DNA-BINDING TRANSCRIPTIONAL ACTIVATOR DEVR_DOSR"/>
    <property type="match status" value="1"/>
</dbReference>
<geneLocation type="plasmid" evidence="6">
    <name>pMaq22A_2p DNA</name>
</geneLocation>
<dbReference type="InterPro" id="IPR016032">
    <property type="entry name" value="Sig_transdc_resp-reg_C-effctor"/>
</dbReference>
<dbReference type="PATRIC" id="fig|270351.10.peg.6956"/>
<evidence type="ECO:0000256" key="1">
    <source>
        <dbReference type="ARBA" id="ARBA00023015"/>
    </source>
</evidence>